<gene>
    <name evidence="1" type="ORF">ABS767_15655</name>
</gene>
<reference evidence="1 2" key="1">
    <citation type="submission" date="2024-06" db="EMBL/GenBank/DDBJ databases">
        <authorList>
            <person name="Kaempfer P."/>
            <person name="Viver T."/>
        </authorList>
    </citation>
    <scope>NUCLEOTIDE SEQUENCE [LARGE SCALE GENOMIC DNA]</scope>
    <source>
        <strain evidence="1 2">ST-64</strain>
    </source>
</reference>
<organism evidence="1 2">
    <name type="scientific">Sphingomonas plantiphila</name>
    <dbReference type="NCBI Taxonomy" id="3163295"/>
    <lineage>
        <taxon>Bacteria</taxon>
        <taxon>Pseudomonadati</taxon>
        <taxon>Pseudomonadota</taxon>
        <taxon>Alphaproteobacteria</taxon>
        <taxon>Sphingomonadales</taxon>
        <taxon>Sphingomonadaceae</taxon>
        <taxon>Sphingomonas</taxon>
    </lineage>
</organism>
<sequence length="54" mass="6235">MDDRDYYRERAARSRELAQASKDASARHAHLTLAERYDRLASGEKVELTIVERG</sequence>
<dbReference type="EMBL" id="JBELQC010000003">
    <property type="protein sequence ID" value="MFL9842406.1"/>
    <property type="molecule type" value="Genomic_DNA"/>
</dbReference>
<dbReference type="Proteomes" id="UP001629244">
    <property type="component" value="Unassembled WGS sequence"/>
</dbReference>
<protein>
    <submittedName>
        <fullName evidence="1">Uncharacterized protein</fullName>
    </submittedName>
</protein>
<accession>A0ABW8YQ51</accession>
<proteinExistence type="predicted"/>
<dbReference type="RefSeq" id="WP_408080039.1">
    <property type="nucleotide sequence ID" value="NZ_JBELQC010000003.1"/>
</dbReference>
<evidence type="ECO:0000313" key="2">
    <source>
        <dbReference type="Proteomes" id="UP001629244"/>
    </source>
</evidence>
<comment type="caution">
    <text evidence="1">The sequence shown here is derived from an EMBL/GenBank/DDBJ whole genome shotgun (WGS) entry which is preliminary data.</text>
</comment>
<evidence type="ECO:0000313" key="1">
    <source>
        <dbReference type="EMBL" id="MFL9842406.1"/>
    </source>
</evidence>
<name>A0ABW8YQ51_9SPHN</name>
<keyword evidence="2" id="KW-1185">Reference proteome</keyword>